<comment type="caution">
    <text evidence="1">The sequence shown here is derived from an EMBL/GenBank/DDBJ whole genome shotgun (WGS) entry which is preliminary data.</text>
</comment>
<keyword evidence="2" id="KW-1185">Reference proteome</keyword>
<reference evidence="1 2" key="1">
    <citation type="submission" date="2018-08" db="EMBL/GenBank/DDBJ databases">
        <title>Actinomadura spongicola sp. nov., isolated from marine sponge Leucetta chagosensis.</title>
        <authorList>
            <person name="Li L."/>
            <person name="Lin H.W."/>
        </authorList>
    </citation>
    <scope>NUCLEOTIDE SEQUENCE [LARGE SCALE GENOMIC DNA]</scope>
    <source>
        <strain evidence="1 2">LHW52907</strain>
    </source>
</reference>
<evidence type="ECO:0000313" key="1">
    <source>
        <dbReference type="EMBL" id="RFS82184.1"/>
    </source>
</evidence>
<accession>A0A372G9W8</accession>
<dbReference type="EMBL" id="QVNQ01000010">
    <property type="protein sequence ID" value="RFS82184.1"/>
    <property type="molecule type" value="Genomic_DNA"/>
</dbReference>
<dbReference type="AlphaFoldDB" id="A0A372G9W8"/>
<dbReference type="Proteomes" id="UP000262882">
    <property type="component" value="Unassembled WGS sequence"/>
</dbReference>
<dbReference type="RefSeq" id="WP_117403329.1">
    <property type="nucleotide sequence ID" value="NZ_QVNQ01000010.1"/>
</dbReference>
<dbReference type="OrthoDB" id="4170613at2"/>
<protein>
    <submittedName>
        <fullName evidence="1">Uncharacterized protein</fullName>
    </submittedName>
</protein>
<proteinExistence type="predicted"/>
<sequence length="194" mass="20757">MGGMDVTFQRLGGNRYFANAARADGVTVQVPGYDRTSAIPHDLAHFVAEREFGVTRGFWGSVAAGALFTNMVVVSGRQKPHAAERSKQIIKAHADDLGISEALAGVVHDAVEEDLAVDVVLERLRGYWGIISAAPLPVVAADVEPAVNALRRAAERWAAVPVDEGLTLTWPLPVEKVPVPCAGKARTGRSRRGR</sequence>
<name>A0A372G9W8_9ACTN</name>
<organism evidence="1 2">
    <name type="scientific">Actinomadura spongiicola</name>
    <dbReference type="NCBI Taxonomy" id="2303421"/>
    <lineage>
        <taxon>Bacteria</taxon>
        <taxon>Bacillati</taxon>
        <taxon>Actinomycetota</taxon>
        <taxon>Actinomycetes</taxon>
        <taxon>Streptosporangiales</taxon>
        <taxon>Thermomonosporaceae</taxon>
        <taxon>Actinomadura</taxon>
    </lineage>
</organism>
<gene>
    <name evidence="1" type="ORF">D0T12_28515</name>
</gene>
<evidence type="ECO:0000313" key="2">
    <source>
        <dbReference type="Proteomes" id="UP000262882"/>
    </source>
</evidence>